<accession>A0ABN6PF00</accession>
<evidence type="ECO:0000313" key="8">
    <source>
        <dbReference type="EMBL" id="BDI03594.1"/>
    </source>
</evidence>
<evidence type="ECO:0000256" key="6">
    <source>
        <dbReference type="ARBA" id="ARBA00031723"/>
    </source>
</evidence>
<evidence type="ECO:0000256" key="2">
    <source>
        <dbReference type="ARBA" id="ARBA00006896"/>
    </source>
</evidence>
<evidence type="ECO:0000313" key="9">
    <source>
        <dbReference type="Proteomes" id="UP001057498"/>
    </source>
</evidence>
<evidence type="ECO:0000256" key="4">
    <source>
        <dbReference type="ARBA" id="ARBA00022884"/>
    </source>
</evidence>
<keyword evidence="5" id="KW-0051">Antiviral defense</keyword>
<dbReference type="EMBL" id="AP025730">
    <property type="protein sequence ID" value="BDI03594.1"/>
    <property type="molecule type" value="Genomic_DNA"/>
</dbReference>
<feature type="region of interest" description="Disordered" evidence="7">
    <location>
        <begin position="1"/>
        <end position="38"/>
    </location>
</feature>
<comment type="function">
    <text evidence="1">This subunit may be involved in monitoring complementarity of crRNA and target RNA.</text>
</comment>
<name>A0ABN6PF00_9BURK</name>
<keyword evidence="4" id="KW-0694">RNA-binding</keyword>
<evidence type="ECO:0000256" key="7">
    <source>
        <dbReference type="SAM" id="MobiDB-lite"/>
    </source>
</evidence>
<protein>
    <recommendedName>
        <fullName evidence="3">CRISPR system Cms protein Csm2</fullName>
    </recommendedName>
    <alternativeName>
        <fullName evidence="6">CRISPR type III A-associated protein Csm2</fullName>
    </alternativeName>
</protein>
<evidence type="ECO:0000256" key="3">
    <source>
        <dbReference type="ARBA" id="ARBA00016118"/>
    </source>
</evidence>
<dbReference type="NCBIfam" id="TIGR01870">
    <property type="entry name" value="cas_TM1810_Csm2"/>
    <property type="match status" value="1"/>
</dbReference>
<dbReference type="CDD" id="cd09647">
    <property type="entry name" value="Csm2_III-A"/>
    <property type="match status" value="1"/>
</dbReference>
<dbReference type="Pfam" id="PF03750">
    <property type="entry name" value="Csm2_III-A"/>
    <property type="match status" value="1"/>
</dbReference>
<dbReference type="InterPro" id="IPR010149">
    <property type="entry name" value="CRISPR-assoc_prot_Csm2_III-A"/>
</dbReference>
<sequence>MATYQQPNPRGPGGYQGGQRQGGYSPRGDDRDDTPTISLQGIVFGDKPAADLFSTQAERAAEEVSRASKEMNKSSQLRRFYDELVMWQEKVGNDDSKFSDCEPYIRMLKAKAAYAKGRKHVDANFRALFDRLIDQSTSAATLRQAKLFFEAFMAYYKIHRAQ</sequence>
<gene>
    <name evidence="8" type="ORF">CATMQ487_05640</name>
</gene>
<reference evidence="8" key="1">
    <citation type="submission" date="2022-04" db="EMBL/GenBank/DDBJ databases">
        <title>Whole genome sequence of Sphaerotilus sp. FB-5.</title>
        <authorList>
            <person name="Takeda M."/>
            <person name="Narihara S."/>
            <person name="Akimoto M."/>
            <person name="Akimoto R."/>
            <person name="Nishiyashiki S."/>
            <person name="Murakami T."/>
        </authorList>
    </citation>
    <scope>NUCLEOTIDE SEQUENCE</scope>
    <source>
        <strain evidence="8">FB-5</strain>
    </source>
</reference>
<dbReference type="RefSeq" id="WP_251971868.1">
    <property type="nucleotide sequence ID" value="NZ_AP025730.1"/>
</dbReference>
<evidence type="ECO:0000256" key="5">
    <source>
        <dbReference type="ARBA" id="ARBA00023118"/>
    </source>
</evidence>
<keyword evidence="9" id="KW-1185">Reference proteome</keyword>
<dbReference type="Proteomes" id="UP001057498">
    <property type="component" value="Chromosome"/>
</dbReference>
<comment type="similarity">
    <text evidence="2">Belongs to the CRISPR-associated Csm2 family.</text>
</comment>
<feature type="compositionally biased region" description="Gly residues" evidence="7">
    <location>
        <begin position="11"/>
        <end position="21"/>
    </location>
</feature>
<organism evidence="8 9">
    <name type="scientific">Sphaerotilus microaerophilus</name>
    <dbReference type="NCBI Taxonomy" id="2914710"/>
    <lineage>
        <taxon>Bacteria</taxon>
        <taxon>Pseudomonadati</taxon>
        <taxon>Pseudomonadota</taxon>
        <taxon>Betaproteobacteria</taxon>
        <taxon>Burkholderiales</taxon>
        <taxon>Sphaerotilaceae</taxon>
        <taxon>Sphaerotilus</taxon>
    </lineage>
</organism>
<proteinExistence type="inferred from homology"/>
<evidence type="ECO:0000256" key="1">
    <source>
        <dbReference type="ARBA" id="ARBA00003640"/>
    </source>
</evidence>